<dbReference type="eggNOG" id="ENOG502ZUBZ">
    <property type="taxonomic scope" value="Bacteria"/>
</dbReference>
<dbReference type="OrthoDB" id="1453971at2"/>
<keyword evidence="2" id="KW-1185">Reference proteome</keyword>
<evidence type="ECO:0000313" key="1">
    <source>
        <dbReference type="EMBL" id="KDN54951.1"/>
    </source>
</evidence>
<reference evidence="1 2" key="1">
    <citation type="submission" date="2014-05" db="EMBL/GenBank/DDBJ databases">
        <title>Genome Sequence of Flavobacterium sp. EM1321.</title>
        <authorList>
            <person name="Shin S.-K."/>
            <person name="Yi H."/>
        </authorList>
    </citation>
    <scope>NUCLEOTIDE SEQUENCE [LARGE SCALE GENOMIC DNA]</scope>
    <source>
        <strain evidence="1 2">EM1321</strain>
    </source>
</reference>
<dbReference type="AlphaFoldDB" id="A0A066WM88"/>
<sequence length="126" mass="14939">MIDKDFEYDLIKWKTFSKEEKLKIINHFWDPYNPTKGQNIKMEIVNEFIDKFKINAKQFGIKNFGWNVYMLYIIVDNSKTKVPFEFLGLPINKGVIINKSNENKVIVKFRYGGKAEIDITKKIIIL</sequence>
<protein>
    <submittedName>
        <fullName evidence="1">Uncharacterized protein</fullName>
    </submittedName>
</protein>
<dbReference type="RefSeq" id="WP_035659935.1">
    <property type="nucleotide sequence ID" value="NZ_JNCA01000017.1"/>
</dbReference>
<dbReference type="Proteomes" id="UP000027064">
    <property type="component" value="Unassembled WGS sequence"/>
</dbReference>
<comment type="caution">
    <text evidence="1">The sequence shown here is derived from an EMBL/GenBank/DDBJ whole genome shotgun (WGS) entry which is preliminary data.</text>
</comment>
<evidence type="ECO:0000313" key="2">
    <source>
        <dbReference type="Proteomes" id="UP000027064"/>
    </source>
</evidence>
<dbReference type="PATRIC" id="fig|1492738.3.peg.1945"/>
<accession>A0A066WM88</accession>
<organism evidence="1 2">
    <name type="scientific">Flavobacterium seoulense</name>
    <dbReference type="NCBI Taxonomy" id="1492738"/>
    <lineage>
        <taxon>Bacteria</taxon>
        <taxon>Pseudomonadati</taxon>
        <taxon>Bacteroidota</taxon>
        <taxon>Flavobacteriia</taxon>
        <taxon>Flavobacteriales</taxon>
        <taxon>Flavobacteriaceae</taxon>
        <taxon>Flavobacterium</taxon>
    </lineage>
</organism>
<proteinExistence type="predicted"/>
<dbReference type="EMBL" id="JNCA01000017">
    <property type="protein sequence ID" value="KDN54951.1"/>
    <property type="molecule type" value="Genomic_DNA"/>
</dbReference>
<gene>
    <name evidence="1" type="ORF">FEM21_19560</name>
</gene>
<name>A0A066WM88_9FLAO</name>
<dbReference type="STRING" id="1492738.FEM21_19560"/>